<evidence type="ECO:0000259" key="2">
    <source>
        <dbReference type="Pfam" id="PF03749"/>
    </source>
</evidence>
<dbReference type="PANTHER" id="PTHR30545:SF2">
    <property type="entry name" value="SUGAR FERMENTATION STIMULATION PROTEIN A"/>
    <property type="match status" value="1"/>
</dbReference>
<dbReference type="InterPro" id="IPR040452">
    <property type="entry name" value="SfsA_C"/>
</dbReference>
<name>A0A8J7P7B8_9BACT</name>
<protein>
    <recommendedName>
        <fullName evidence="1">Sugar fermentation stimulation protein homolog</fullName>
    </recommendedName>
</protein>
<dbReference type="PANTHER" id="PTHR30545">
    <property type="entry name" value="SUGAR FERMENTATION STIMULATION PROTEIN A"/>
    <property type="match status" value="1"/>
</dbReference>
<comment type="caution">
    <text evidence="4">The sequence shown here is derived from an EMBL/GenBank/DDBJ whole genome shotgun (WGS) entry which is preliminary data.</text>
</comment>
<dbReference type="GO" id="GO:0003677">
    <property type="term" value="F:DNA binding"/>
    <property type="evidence" value="ECO:0007669"/>
    <property type="project" value="InterPro"/>
</dbReference>
<feature type="domain" description="SfsA N-terminal OB" evidence="3">
    <location>
        <begin position="12"/>
        <end position="77"/>
    </location>
</feature>
<dbReference type="NCBIfam" id="TIGR00230">
    <property type="entry name" value="sfsA"/>
    <property type="match status" value="1"/>
</dbReference>
<evidence type="ECO:0000313" key="4">
    <source>
        <dbReference type="EMBL" id="MBN8660434.1"/>
    </source>
</evidence>
<dbReference type="InterPro" id="IPR041465">
    <property type="entry name" value="SfsA_N"/>
</dbReference>
<reference evidence="4" key="1">
    <citation type="submission" date="2021-02" db="EMBL/GenBank/DDBJ databases">
        <title>Genome-Resolved Metagenomics of a Microbial Community Performing Photosynthetic Biological Nutrient Removal.</title>
        <authorList>
            <person name="Mcdaniel E.A."/>
        </authorList>
    </citation>
    <scope>NUCLEOTIDE SEQUENCE</scope>
    <source>
        <strain evidence="4">UWPOB_OBS1</strain>
    </source>
</reference>
<dbReference type="Gene3D" id="3.40.1350.60">
    <property type="match status" value="1"/>
</dbReference>
<proteinExistence type="inferred from homology"/>
<dbReference type="AlphaFoldDB" id="A0A8J7P7B8"/>
<dbReference type="CDD" id="cd22359">
    <property type="entry name" value="SfsA-like_bacterial"/>
    <property type="match status" value="1"/>
</dbReference>
<dbReference type="InterPro" id="IPR005224">
    <property type="entry name" value="SfsA"/>
</dbReference>
<dbReference type="HAMAP" id="MF_00095">
    <property type="entry name" value="SfsA"/>
    <property type="match status" value="1"/>
</dbReference>
<feature type="domain" description="Sugar fermentation stimulation protein C-terminal" evidence="2">
    <location>
        <begin position="81"/>
        <end position="231"/>
    </location>
</feature>
<gene>
    <name evidence="1 4" type="primary">sfsA</name>
    <name evidence="4" type="ORF">J0M35_08745</name>
</gene>
<dbReference type="Pfam" id="PF03749">
    <property type="entry name" value="SfsA"/>
    <property type="match status" value="1"/>
</dbReference>
<dbReference type="Proteomes" id="UP000664277">
    <property type="component" value="Unassembled WGS sequence"/>
</dbReference>
<evidence type="ECO:0000259" key="3">
    <source>
        <dbReference type="Pfam" id="PF17746"/>
    </source>
</evidence>
<organism evidence="4 5">
    <name type="scientific">Candidatus Obscuribacter phosphatis</name>
    <dbReference type="NCBI Taxonomy" id="1906157"/>
    <lineage>
        <taxon>Bacteria</taxon>
        <taxon>Bacillati</taxon>
        <taxon>Candidatus Melainabacteria</taxon>
        <taxon>Candidatus Obscuribacterales</taxon>
        <taxon>Candidatus Obscuribacteraceae</taxon>
        <taxon>Candidatus Obscuribacter</taxon>
    </lineage>
</organism>
<evidence type="ECO:0000256" key="1">
    <source>
        <dbReference type="HAMAP-Rule" id="MF_00095"/>
    </source>
</evidence>
<dbReference type="Pfam" id="PF17746">
    <property type="entry name" value="SfsA_N"/>
    <property type="match status" value="1"/>
</dbReference>
<dbReference type="Gene3D" id="2.40.50.580">
    <property type="match status" value="1"/>
</dbReference>
<evidence type="ECO:0000313" key="5">
    <source>
        <dbReference type="Proteomes" id="UP000664277"/>
    </source>
</evidence>
<comment type="similarity">
    <text evidence="1">Belongs to the SfsA family.</text>
</comment>
<dbReference type="EMBL" id="JAFLCK010000010">
    <property type="protein sequence ID" value="MBN8660434.1"/>
    <property type="molecule type" value="Genomic_DNA"/>
</dbReference>
<sequence length="255" mass="28320">MILSGLLQGRLLKRYKRFLADVEMADGNTYTVHCPNPGSMLGLAQPGSLVYLAPAAPKSKLPYAWRFVEVDGGLVCIDTMVSNRLFKEAFQNGVLTEFAAYDQLQSEYSYGDSRFDFRLSKAGQTEGVIVEVKSTTLLEEIENESGQEKEQERLRYAAFPDARTERGRKHLNTLRQVALGDGDSAVQYYIVNRTDTKKFRPADSIDPDYGKALREARKAGVQILCRETSIDLVDRTAGGACQIEIKIGAPLPVTL</sequence>
<accession>A0A8J7P7B8</accession>